<dbReference type="InterPro" id="IPR010905">
    <property type="entry name" value="Glyco_hydro_88"/>
</dbReference>
<dbReference type="InterPro" id="IPR008928">
    <property type="entry name" value="6-hairpin_glycosidase_sf"/>
</dbReference>
<dbReference type="SUPFAM" id="SSF48208">
    <property type="entry name" value="Six-hairpin glycosidases"/>
    <property type="match status" value="1"/>
</dbReference>
<protein>
    <submittedName>
        <fullName evidence="2">Rhamnogalacturonides degradation protein RhiN</fullName>
    </submittedName>
</protein>
<dbReference type="GO" id="GO:0005975">
    <property type="term" value="P:carbohydrate metabolic process"/>
    <property type="evidence" value="ECO:0007669"/>
    <property type="project" value="InterPro"/>
</dbReference>
<organism evidence="2 3">
    <name type="scientific">Melissococcus plutonius</name>
    <dbReference type="NCBI Taxonomy" id="33970"/>
    <lineage>
        <taxon>Bacteria</taxon>
        <taxon>Bacillati</taxon>
        <taxon>Bacillota</taxon>
        <taxon>Bacilli</taxon>
        <taxon>Lactobacillales</taxon>
        <taxon>Enterococcaceae</taxon>
        <taxon>Melissococcus</taxon>
    </lineage>
</organism>
<accession>A0A2Z5Y121</accession>
<dbReference type="PANTHER" id="PTHR33886:SF8">
    <property type="entry name" value="UNSATURATED RHAMNOGALACTURONAN HYDROLASE (EUROFUNG)"/>
    <property type="match status" value="1"/>
</dbReference>
<gene>
    <name evidence="2" type="ORF">DAT561_0358</name>
</gene>
<reference evidence="2 3" key="1">
    <citation type="submission" date="2018-01" db="EMBL/GenBank/DDBJ databases">
        <title>Whole genome sequence of Melissococcus plutonius DAT561.</title>
        <authorList>
            <person name="Okumura K."/>
            <person name="Takamatsu D."/>
            <person name="Okura M."/>
        </authorList>
    </citation>
    <scope>NUCLEOTIDE SEQUENCE [LARGE SCALE GENOMIC DNA]</scope>
    <source>
        <strain evidence="2 3">DAT561</strain>
    </source>
</reference>
<dbReference type="Pfam" id="PF07470">
    <property type="entry name" value="Glyco_hydro_88"/>
    <property type="match status" value="1"/>
</dbReference>
<dbReference type="GeneID" id="57042919"/>
<name>A0A2Z5Y121_9ENTE</name>
<proteinExistence type="predicted"/>
<dbReference type="InterPro" id="IPR052043">
    <property type="entry name" value="PolySaccharide_Degr_Enz"/>
</dbReference>
<evidence type="ECO:0000313" key="2">
    <source>
        <dbReference type="EMBL" id="BBC60496.1"/>
    </source>
</evidence>
<evidence type="ECO:0000313" key="3">
    <source>
        <dbReference type="Proteomes" id="UP000269226"/>
    </source>
</evidence>
<dbReference type="PANTHER" id="PTHR33886">
    <property type="entry name" value="UNSATURATED RHAMNOGALACTURONAN HYDROLASE (EUROFUNG)"/>
    <property type="match status" value="1"/>
</dbReference>
<keyword evidence="1" id="KW-0378">Hydrolase</keyword>
<dbReference type="Gene3D" id="1.50.10.10">
    <property type="match status" value="1"/>
</dbReference>
<dbReference type="InterPro" id="IPR012341">
    <property type="entry name" value="6hp_glycosidase-like_sf"/>
</dbReference>
<dbReference type="Proteomes" id="UP000269226">
    <property type="component" value="Chromosome"/>
</dbReference>
<dbReference type="AlphaFoldDB" id="A0A2Z5Y121"/>
<evidence type="ECO:0000256" key="1">
    <source>
        <dbReference type="ARBA" id="ARBA00022801"/>
    </source>
</evidence>
<dbReference type="RefSeq" id="WP_015694565.1">
    <property type="nucleotide sequence ID" value="NZ_AP018492.1"/>
</dbReference>
<sequence length="370" mass="42876">MQNSVINEQQIQQSTIDETIKKLMNNLVTIKDTDGEFLLDFDDIIVDDKSWNVWNWPQGIGLYGIYKYWEITKNEKAWQIIIDWFEQQFALGSPSKNVNTMAPLLTMAYLYEQSNDCRFLPYLENWAEWVMNDMPRTEEEGLEHFTYGPENIEQLWDDTLMMTVLPLAKIGLLLNRPQYLEEAKRQFILHTKYLCDKKTGLWFHGWTFLENHNYAEALWARGNCWITIAIPEIIDLLDLKPGDAFREFLIETLKKQVSTLKKLQSPSGLWHTLLDDETSYCEASATAGFAYGLLKAARKNYIDKEYKAVAEKAISGLLNEINEVGAVQKVSVGTGLGEDLTFYQNIRTTEMPYGQSLTILALSEYLYEYI</sequence>
<dbReference type="GO" id="GO:0016787">
    <property type="term" value="F:hydrolase activity"/>
    <property type="evidence" value="ECO:0007669"/>
    <property type="project" value="UniProtKB-KW"/>
</dbReference>
<dbReference type="EMBL" id="AP018492">
    <property type="protein sequence ID" value="BBC60496.1"/>
    <property type="molecule type" value="Genomic_DNA"/>
</dbReference>